<sequence length="140" mass="15077">MAQNQVAQDQMKQMSEEPTIGKLVVDAQRDISKLISAEIQLAKTELKVSVKAGGIGIALFAVAGFIGLLSIIIFSVALGFLIHWNGSGLDLHWAFLIVFGVYVLVAALLAFVGFLSVKKVKGPERALAQAKQNKKAFKHS</sequence>
<dbReference type="RefSeq" id="WP_120059927.1">
    <property type="nucleotide sequence ID" value="NZ_QYRP01000002.1"/>
</dbReference>
<accession>A0A3A5H836</accession>
<feature type="transmembrane region" description="Helical" evidence="1">
    <location>
        <begin position="57"/>
        <end position="81"/>
    </location>
</feature>
<keyword evidence="3" id="KW-1185">Reference proteome</keyword>
<dbReference type="Proteomes" id="UP000276542">
    <property type="component" value="Unassembled WGS sequence"/>
</dbReference>
<dbReference type="InterPro" id="IPR009937">
    <property type="entry name" value="Phage_holin_3_6"/>
</dbReference>
<dbReference type="OrthoDB" id="3826923at2"/>
<evidence type="ECO:0000313" key="3">
    <source>
        <dbReference type="Proteomes" id="UP000276542"/>
    </source>
</evidence>
<protein>
    <submittedName>
        <fullName evidence="2">Phage holin family protein</fullName>
    </submittedName>
</protein>
<evidence type="ECO:0000256" key="1">
    <source>
        <dbReference type="SAM" id="Phobius"/>
    </source>
</evidence>
<feature type="transmembrane region" description="Helical" evidence="1">
    <location>
        <begin position="93"/>
        <end position="115"/>
    </location>
</feature>
<evidence type="ECO:0000313" key="2">
    <source>
        <dbReference type="EMBL" id="RJS46028.1"/>
    </source>
</evidence>
<organism evidence="2 3">
    <name type="scientific">Nocardioides cavernaquae</name>
    <dbReference type="NCBI Taxonomy" id="2321396"/>
    <lineage>
        <taxon>Bacteria</taxon>
        <taxon>Bacillati</taxon>
        <taxon>Actinomycetota</taxon>
        <taxon>Actinomycetes</taxon>
        <taxon>Propionibacteriales</taxon>
        <taxon>Nocardioidaceae</taxon>
        <taxon>Nocardioides</taxon>
    </lineage>
</organism>
<keyword evidence="1" id="KW-0812">Transmembrane</keyword>
<name>A0A3A5H836_9ACTN</name>
<keyword evidence="1" id="KW-0472">Membrane</keyword>
<dbReference type="Pfam" id="PF07332">
    <property type="entry name" value="Phage_holin_3_6"/>
    <property type="match status" value="1"/>
</dbReference>
<dbReference type="AlphaFoldDB" id="A0A3A5H836"/>
<keyword evidence="1" id="KW-1133">Transmembrane helix</keyword>
<gene>
    <name evidence="2" type="ORF">D4739_07205</name>
</gene>
<dbReference type="EMBL" id="QYRP01000002">
    <property type="protein sequence ID" value="RJS46028.1"/>
    <property type="molecule type" value="Genomic_DNA"/>
</dbReference>
<comment type="caution">
    <text evidence="2">The sequence shown here is derived from an EMBL/GenBank/DDBJ whole genome shotgun (WGS) entry which is preliminary data.</text>
</comment>
<reference evidence="3" key="1">
    <citation type="submission" date="2018-09" db="EMBL/GenBank/DDBJ databases">
        <authorList>
            <person name="Zhu H."/>
        </authorList>
    </citation>
    <scope>NUCLEOTIDE SEQUENCE [LARGE SCALE GENOMIC DNA]</scope>
    <source>
        <strain evidence="3">K1W22B-1</strain>
    </source>
</reference>
<proteinExistence type="predicted"/>